<keyword evidence="6 10" id="KW-1133">Transmembrane helix</keyword>
<dbReference type="Pfam" id="PF02949">
    <property type="entry name" value="7tm_6"/>
    <property type="match status" value="1"/>
</dbReference>
<evidence type="ECO:0000256" key="3">
    <source>
        <dbReference type="ARBA" id="ARBA00022606"/>
    </source>
</evidence>
<evidence type="ECO:0000256" key="2">
    <source>
        <dbReference type="ARBA" id="ARBA00022475"/>
    </source>
</evidence>
<keyword evidence="9" id="KW-0807">Transducer</keyword>
<dbReference type="GO" id="GO:0005549">
    <property type="term" value="F:odorant binding"/>
    <property type="evidence" value="ECO:0007669"/>
    <property type="project" value="InterPro"/>
</dbReference>
<keyword evidence="7 10" id="KW-0472">Membrane</keyword>
<feature type="transmembrane region" description="Helical" evidence="10">
    <location>
        <begin position="94"/>
        <end position="120"/>
    </location>
</feature>
<evidence type="ECO:0000256" key="10">
    <source>
        <dbReference type="SAM" id="Phobius"/>
    </source>
</evidence>
<dbReference type="EMBL" id="GAMC01003552">
    <property type="protein sequence ID" value="JAC03004.1"/>
    <property type="molecule type" value="mRNA"/>
</dbReference>
<evidence type="ECO:0000256" key="8">
    <source>
        <dbReference type="ARBA" id="ARBA00023170"/>
    </source>
</evidence>
<dbReference type="GO" id="GO:0007165">
    <property type="term" value="P:signal transduction"/>
    <property type="evidence" value="ECO:0007669"/>
    <property type="project" value="UniProtKB-KW"/>
</dbReference>
<organism evidence="11">
    <name type="scientific">Ceratitis capitata</name>
    <name type="common">Mediterranean fruit fly</name>
    <name type="synonym">Tephritis capitata</name>
    <dbReference type="NCBI Taxonomy" id="7213"/>
    <lineage>
        <taxon>Eukaryota</taxon>
        <taxon>Metazoa</taxon>
        <taxon>Ecdysozoa</taxon>
        <taxon>Arthropoda</taxon>
        <taxon>Hexapoda</taxon>
        <taxon>Insecta</taxon>
        <taxon>Pterygota</taxon>
        <taxon>Neoptera</taxon>
        <taxon>Endopterygota</taxon>
        <taxon>Diptera</taxon>
        <taxon>Brachycera</taxon>
        <taxon>Muscomorpha</taxon>
        <taxon>Tephritoidea</taxon>
        <taxon>Tephritidae</taxon>
        <taxon>Ceratitis</taxon>
        <taxon>Ceratitis</taxon>
    </lineage>
</organism>
<keyword evidence="8 11" id="KW-0675">Receptor</keyword>
<evidence type="ECO:0000256" key="4">
    <source>
        <dbReference type="ARBA" id="ARBA00022692"/>
    </source>
</evidence>
<evidence type="ECO:0000256" key="1">
    <source>
        <dbReference type="ARBA" id="ARBA00004651"/>
    </source>
</evidence>
<protein>
    <submittedName>
        <fullName evidence="11">Putative odorant receptor 59b</fullName>
    </submittedName>
</protein>
<evidence type="ECO:0000313" key="11">
    <source>
        <dbReference type="EMBL" id="JAC03004.1"/>
    </source>
</evidence>
<keyword evidence="3" id="KW-0716">Sensory transduction</keyword>
<accession>W8C1I4</accession>
<evidence type="ECO:0000256" key="7">
    <source>
        <dbReference type="ARBA" id="ARBA00023136"/>
    </source>
</evidence>
<dbReference type="GO" id="GO:0004984">
    <property type="term" value="F:olfactory receptor activity"/>
    <property type="evidence" value="ECO:0007669"/>
    <property type="project" value="InterPro"/>
</dbReference>
<sequence length="306" mass="34937">MSNLLQRLLKQLLPSRTTQKSIDVVKQVSPSLSNAELIRIQFERATRTPKERSAPVGRPYQAVHNIHSRDGLIYLYRSFSALGVLMPDKHKILYCLYALLPLGLITFYLPISFALSYFYLDYSTVKIGNLLTSVQVFIASIVGGVKLIVMAFKLPKLRASEAIMHQLDARCKDEDEIEVLRKVVRQGNRVFVLVLICNLIYSTSTFLAAASKGRPPYNLYNPVVDWRKSKGAFLWAALWEFILMDGLCTEEAITDSYAPIFVCIMRAHMKTLLMRIQKLGSNPERTLDENYEDLKMCIKDHKLLLE</sequence>
<keyword evidence="4 10" id="KW-0812">Transmembrane</keyword>
<proteinExistence type="evidence at transcript level"/>
<name>W8C1I4_CERCA</name>
<dbReference type="InterPro" id="IPR004117">
    <property type="entry name" value="7tm6_olfct_rcpt"/>
</dbReference>
<reference evidence="11" key="1">
    <citation type="submission" date="2013-07" db="EMBL/GenBank/DDBJ databases">
        <authorList>
            <person name="Geib S."/>
        </authorList>
    </citation>
    <scope>NUCLEOTIDE SEQUENCE</scope>
</reference>
<evidence type="ECO:0000256" key="5">
    <source>
        <dbReference type="ARBA" id="ARBA00022725"/>
    </source>
</evidence>
<reference evidence="11" key="2">
    <citation type="journal article" date="2014" name="BMC Genomics">
        <title>A genomic perspective to assessing quality of mass-reared SIT flies used in Mediterranean fruit fly (Ceratitis capitata) eradication in California.</title>
        <authorList>
            <person name="Calla B."/>
            <person name="Hall B."/>
            <person name="Hou S."/>
            <person name="Geib S.M."/>
        </authorList>
    </citation>
    <scope>NUCLEOTIDE SEQUENCE</scope>
</reference>
<evidence type="ECO:0000256" key="9">
    <source>
        <dbReference type="ARBA" id="ARBA00023224"/>
    </source>
</evidence>
<dbReference type="AlphaFoldDB" id="W8C1I4"/>
<keyword evidence="2" id="KW-1003">Cell membrane</keyword>
<gene>
    <name evidence="11" type="primary">OR59B</name>
</gene>
<feature type="transmembrane region" description="Helical" evidence="10">
    <location>
        <begin position="190"/>
        <end position="211"/>
    </location>
</feature>
<evidence type="ECO:0000256" key="6">
    <source>
        <dbReference type="ARBA" id="ARBA00022989"/>
    </source>
</evidence>
<dbReference type="GO" id="GO:0005886">
    <property type="term" value="C:plasma membrane"/>
    <property type="evidence" value="ECO:0007669"/>
    <property type="project" value="UniProtKB-SubCell"/>
</dbReference>
<dbReference type="OrthoDB" id="6604226at2759"/>
<keyword evidence="5" id="KW-0552">Olfaction</keyword>
<feature type="transmembrane region" description="Helical" evidence="10">
    <location>
        <begin position="132"/>
        <end position="152"/>
    </location>
</feature>
<comment type="subcellular location">
    <subcellularLocation>
        <location evidence="1">Cell membrane</location>
        <topology evidence="1">Multi-pass membrane protein</topology>
    </subcellularLocation>
</comment>